<organism evidence="1 2">
    <name type="scientific">Araneus ventricosus</name>
    <name type="common">Orbweaver spider</name>
    <name type="synonym">Epeira ventricosa</name>
    <dbReference type="NCBI Taxonomy" id="182803"/>
    <lineage>
        <taxon>Eukaryota</taxon>
        <taxon>Metazoa</taxon>
        <taxon>Ecdysozoa</taxon>
        <taxon>Arthropoda</taxon>
        <taxon>Chelicerata</taxon>
        <taxon>Arachnida</taxon>
        <taxon>Araneae</taxon>
        <taxon>Araneomorphae</taxon>
        <taxon>Entelegynae</taxon>
        <taxon>Araneoidea</taxon>
        <taxon>Araneidae</taxon>
        <taxon>Araneus</taxon>
    </lineage>
</organism>
<dbReference type="AlphaFoldDB" id="A0A4Y2WVI2"/>
<gene>
    <name evidence="1" type="ORF">AVEN_94026_1</name>
</gene>
<protein>
    <submittedName>
        <fullName evidence="1">Uncharacterized protein</fullName>
    </submittedName>
</protein>
<keyword evidence="2" id="KW-1185">Reference proteome</keyword>
<dbReference type="EMBL" id="BGPR01065710">
    <property type="protein sequence ID" value="GBO40460.1"/>
    <property type="molecule type" value="Genomic_DNA"/>
</dbReference>
<accession>A0A4Y2WVI2</accession>
<evidence type="ECO:0000313" key="1">
    <source>
        <dbReference type="EMBL" id="GBO40460.1"/>
    </source>
</evidence>
<comment type="caution">
    <text evidence="1">The sequence shown here is derived from an EMBL/GenBank/DDBJ whole genome shotgun (WGS) entry which is preliminary data.</text>
</comment>
<reference evidence="1 2" key="1">
    <citation type="journal article" date="2019" name="Sci. Rep.">
        <title>Orb-weaving spider Araneus ventricosus genome elucidates the spidroin gene catalogue.</title>
        <authorList>
            <person name="Kono N."/>
            <person name="Nakamura H."/>
            <person name="Ohtoshi R."/>
            <person name="Moran D.A.P."/>
            <person name="Shinohara A."/>
            <person name="Yoshida Y."/>
            <person name="Fujiwara M."/>
            <person name="Mori M."/>
            <person name="Tomita M."/>
            <person name="Arakawa K."/>
        </authorList>
    </citation>
    <scope>NUCLEOTIDE SEQUENCE [LARGE SCALE GENOMIC DNA]</scope>
</reference>
<dbReference type="Proteomes" id="UP000499080">
    <property type="component" value="Unassembled WGS sequence"/>
</dbReference>
<name>A0A4Y2WVI2_ARAVE</name>
<sequence length="89" mass="10237">MCNVLTASATMGTVSTHLVNLSMHVRRYLLFLDGGNGVDLPRQYARAEQLNLLSILYERIKLLYLPPHDKVRGEMQRQRQEVREAAKIK</sequence>
<proteinExistence type="predicted"/>
<evidence type="ECO:0000313" key="2">
    <source>
        <dbReference type="Proteomes" id="UP000499080"/>
    </source>
</evidence>